<sequence>MSEVHKLFTSSYAVLAASGAKRAQQLYSSFGQPTLGQEESASTYGYISRLRQ</sequence>
<dbReference type="EMBL" id="KI397756">
    <property type="protein sequence ID" value="ERM93419.1"/>
    <property type="molecule type" value="Genomic_DNA"/>
</dbReference>
<gene>
    <name evidence="1" type="ORF">AMTR_s04226p00004040</name>
</gene>
<evidence type="ECO:0000313" key="2">
    <source>
        <dbReference type="Proteomes" id="UP000017836"/>
    </source>
</evidence>
<evidence type="ECO:0000313" key="1">
    <source>
        <dbReference type="EMBL" id="ERM93419.1"/>
    </source>
</evidence>
<organism evidence="1 2">
    <name type="scientific">Amborella trichopoda</name>
    <dbReference type="NCBI Taxonomy" id="13333"/>
    <lineage>
        <taxon>Eukaryota</taxon>
        <taxon>Viridiplantae</taxon>
        <taxon>Streptophyta</taxon>
        <taxon>Embryophyta</taxon>
        <taxon>Tracheophyta</taxon>
        <taxon>Spermatophyta</taxon>
        <taxon>Magnoliopsida</taxon>
        <taxon>Amborellales</taxon>
        <taxon>Amborellaceae</taxon>
        <taxon>Amborella</taxon>
    </lineage>
</organism>
<accession>U5CUJ5</accession>
<dbReference type="AlphaFoldDB" id="U5CUJ5"/>
<reference evidence="2" key="1">
    <citation type="journal article" date="2013" name="Science">
        <title>The Amborella genome and the evolution of flowering plants.</title>
        <authorList>
            <consortium name="Amborella Genome Project"/>
        </authorList>
    </citation>
    <scope>NUCLEOTIDE SEQUENCE [LARGE SCALE GENOMIC DNA]</scope>
</reference>
<dbReference type="Gramene" id="ERM93419">
    <property type="protein sequence ID" value="ERM93419"/>
    <property type="gene ID" value="AMTR_s04226p00004040"/>
</dbReference>
<dbReference type="Proteomes" id="UP000017836">
    <property type="component" value="Unassembled WGS sequence"/>
</dbReference>
<protein>
    <submittedName>
        <fullName evidence="1">Uncharacterized protein</fullName>
    </submittedName>
</protein>
<name>U5CUJ5_AMBTC</name>
<keyword evidence="2" id="KW-1185">Reference proteome</keyword>
<dbReference type="HOGENOM" id="CLU_3093561_0_0_1"/>
<proteinExistence type="predicted"/>
<feature type="non-terminal residue" evidence="1">
    <location>
        <position position="52"/>
    </location>
</feature>